<keyword evidence="7 17" id="KW-0812">Transmembrane</keyword>
<gene>
    <name evidence="18" type="ORF">DC041_0005386</name>
</gene>
<evidence type="ECO:0000256" key="1">
    <source>
        <dbReference type="ARBA" id="ARBA00003195"/>
    </source>
</evidence>
<evidence type="ECO:0000256" key="2">
    <source>
        <dbReference type="ARBA" id="ARBA00004434"/>
    </source>
</evidence>
<keyword evidence="12" id="KW-0496">Mitochondrion</keyword>
<evidence type="ECO:0000256" key="15">
    <source>
        <dbReference type="ARBA" id="ARBA00031387"/>
    </source>
</evidence>
<keyword evidence="6" id="KW-0679">Respiratory chain</keyword>
<comment type="caution">
    <text evidence="18">The sequence shown here is derived from an EMBL/GenBank/DDBJ whole genome shotgun (WGS) entry which is preliminary data.</text>
</comment>
<evidence type="ECO:0000256" key="5">
    <source>
        <dbReference type="ARBA" id="ARBA00022448"/>
    </source>
</evidence>
<evidence type="ECO:0000256" key="16">
    <source>
        <dbReference type="ARBA" id="ARBA00046528"/>
    </source>
</evidence>
<reference evidence="18 19" key="1">
    <citation type="journal article" date="2019" name="PLoS Pathog.">
        <title>Genome sequence of the bovine parasite Schistosoma bovis Tanzania.</title>
        <authorList>
            <person name="Oey H."/>
            <person name="Zakrzewski M."/>
            <person name="Gobert G."/>
            <person name="Gravermann K."/>
            <person name="Stoye J."/>
            <person name="Jones M."/>
            <person name="Mcmanus D."/>
            <person name="Krause L."/>
        </authorList>
    </citation>
    <scope>NUCLEOTIDE SEQUENCE [LARGE SCALE GENOMIC DNA]</scope>
    <source>
        <strain evidence="18 19">TAN1997</strain>
    </source>
</reference>
<dbReference type="AlphaFoldDB" id="A0A430Q653"/>
<dbReference type="Proteomes" id="UP000290809">
    <property type="component" value="Unassembled WGS sequence"/>
</dbReference>
<evidence type="ECO:0000256" key="14">
    <source>
        <dbReference type="ARBA" id="ARBA00030753"/>
    </source>
</evidence>
<feature type="transmembrane region" description="Helical" evidence="17">
    <location>
        <begin position="117"/>
        <end position="138"/>
    </location>
</feature>
<evidence type="ECO:0000256" key="9">
    <source>
        <dbReference type="ARBA" id="ARBA00022946"/>
    </source>
</evidence>
<proteinExistence type="inferred from homology"/>
<dbReference type="PANTHER" id="PTHR13327:SF0">
    <property type="entry name" value="NADH DEHYDROGENASE [UBIQUINONE] 1 BETA SUBCOMPLEX SUBUNIT 11, MITOCHONDRIAL"/>
    <property type="match status" value="1"/>
</dbReference>
<keyword evidence="11 17" id="KW-1133">Transmembrane helix</keyword>
<keyword evidence="13 17" id="KW-0472">Membrane</keyword>
<evidence type="ECO:0000256" key="7">
    <source>
        <dbReference type="ARBA" id="ARBA00022692"/>
    </source>
</evidence>
<keyword evidence="5" id="KW-0813">Transport</keyword>
<evidence type="ECO:0000256" key="3">
    <source>
        <dbReference type="ARBA" id="ARBA00008915"/>
    </source>
</evidence>
<comment type="subcellular location">
    <subcellularLocation>
        <location evidence="2">Mitochondrion inner membrane</location>
        <topology evidence="2">Single-pass membrane protein</topology>
    </subcellularLocation>
</comment>
<keyword evidence="19" id="KW-1185">Reference proteome</keyword>
<comment type="subunit">
    <text evidence="16">Complex I is composed of 45 different subunits. Interacts with BCAP31.</text>
</comment>
<evidence type="ECO:0000256" key="6">
    <source>
        <dbReference type="ARBA" id="ARBA00022660"/>
    </source>
</evidence>
<evidence type="ECO:0000256" key="13">
    <source>
        <dbReference type="ARBA" id="ARBA00023136"/>
    </source>
</evidence>
<keyword evidence="18" id="KW-0830">Ubiquinone</keyword>
<dbReference type="EMBL" id="QMKO01002567">
    <property type="protein sequence ID" value="RTG83144.1"/>
    <property type="molecule type" value="Genomic_DNA"/>
</dbReference>
<dbReference type="STRING" id="6184.A0A430Q653"/>
<dbReference type="InterPro" id="IPR019329">
    <property type="entry name" value="NADH_UbQ_OxRdtase_ESSS_su"/>
</dbReference>
<protein>
    <recommendedName>
        <fullName evidence="4">NADH dehydrogenase [ubiquinone] 1 beta subcomplex subunit 11, mitochondrial</fullName>
    </recommendedName>
    <alternativeName>
        <fullName evidence="15">Complex I-ESSS</fullName>
    </alternativeName>
    <alternativeName>
        <fullName evidence="14">NADH-ubiquinone oxidoreductase ESSS subunit</fullName>
    </alternativeName>
</protein>
<evidence type="ECO:0000256" key="4">
    <source>
        <dbReference type="ARBA" id="ARBA00018632"/>
    </source>
</evidence>
<evidence type="ECO:0000256" key="10">
    <source>
        <dbReference type="ARBA" id="ARBA00022982"/>
    </source>
</evidence>
<feature type="transmembrane region" description="Helical" evidence="17">
    <location>
        <begin position="92"/>
        <end position="111"/>
    </location>
</feature>
<keyword evidence="10" id="KW-0249">Electron transport</keyword>
<comment type="function">
    <text evidence="1">Accessory subunit of the mitochondrial membrane respiratory chain NADH dehydrogenase (Complex I), that is believed not to be involved in catalysis. Complex I functions in the transfer of electrons from NADH to the respiratory chain. The immediate electron acceptor for the enzyme is believed to be ubiquinone.</text>
</comment>
<evidence type="ECO:0000256" key="8">
    <source>
        <dbReference type="ARBA" id="ARBA00022792"/>
    </source>
</evidence>
<dbReference type="GO" id="GO:0005743">
    <property type="term" value="C:mitochondrial inner membrane"/>
    <property type="evidence" value="ECO:0007669"/>
    <property type="project" value="UniProtKB-SubCell"/>
</dbReference>
<name>A0A430Q653_SCHBO</name>
<keyword evidence="9" id="KW-0809">Transit peptide</keyword>
<evidence type="ECO:0000256" key="12">
    <source>
        <dbReference type="ARBA" id="ARBA00023128"/>
    </source>
</evidence>
<evidence type="ECO:0000256" key="17">
    <source>
        <dbReference type="SAM" id="Phobius"/>
    </source>
</evidence>
<accession>A0A430Q653</accession>
<organism evidence="18 19">
    <name type="scientific">Schistosoma bovis</name>
    <name type="common">Blood fluke</name>
    <dbReference type="NCBI Taxonomy" id="6184"/>
    <lineage>
        <taxon>Eukaryota</taxon>
        <taxon>Metazoa</taxon>
        <taxon>Spiralia</taxon>
        <taxon>Lophotrochozoa</taxon>
        <taxon>Platyhelminthes</taxon>
        <taxon>Trematoda</taxon>
        <taxon>Digenea</taxon>
        <taxon>Strigeidida</taxon>
        <taxon>Schistosomatoidea</taxon>
        <taxon>Schistosomatidae</taxon>
        <taxon>Schistosoma</taxon>
    </lineage>
</organism>
<evidence type="ECO:0000313" key="18">
    <source>
        <dbReference type="EMBL" id="RTG83144.1"/>
    </source>
</evidence>
<evidence type="ECO:0000256" key="11">
    <source>
        <dbReference type="ARBA" id="ARBA00022989"/>
    </source>
</evidence>
<keyword evidence="8" id="KW-0999">Mitochondrion inner membrane</keyword>
<evidence type="ECO:0000313" key="19">
    <source>
        <dbReference type="Proteomes" id="UP000290809"/>
    </source>
</evidence>
<comment type="similarity">
    <text evidence="3">Belongs to the complex I NDUFB11 subunit family.</text>
</comment>
<dbReference type="PANTHER" id="PTHR13327">
    <property type="entry name" value="NADH-UBIQUINONE OXIDOREDUCTASE ESSS SUBUNIT, MITOCHONDRIAL PRECURSOR"/>
    <property type="match status" value="1"/>
</dbReference>
<sequence length="182" mass="21708">MASLKLSALSVFSPRSFSRITAVMTPNIKRHICTTISMHMKLNEMKHILKENNIPEADKRQIEKEVEEMTKDWITTGYHQTDKKEDTFLSQFMPFALLTLWIFPLFLFMYYSPNRSWYFIVIFIDCYQTVFSFSDWTWREAYLEIERRRRDGLPLVDKDLIPASRVQLPPVDQLDPDFKIII</sequence>